<organism evidence="3 4">
    <name type="scientific">Muribaculum intestinale</name>
    <dbReference type="NCBI Taxonomy" id="1796646"/>
    <lineage>
        <taxon>Bacteria</taxon>
        <taxon>Pseudomonadati</taxon>
        <taxon>Bacteroidota</taxon>
        <taxon>Bacteroidia</taxon>
        <taxon>Bacteroidales</taxon>
        <taxon>Muribaculaceae</taxon>
        <taxon>Muribaculum</taxon>
    </lineage>
</organism>
<dbReference type="Pfam" id="PF01661">
    <property type="entry name" value="Macro"/>
    <property type="match status" value="1"/>
</dbReference>
<evidence type="ECO:0000256" key="1">
    <source>
        <dbReference type="ARBA" id="ARBA00035885"/>
    </source>
</evidence>
<proteinExistence type="predicted"/>
<dbReference type="GO" id="GO:0140291">
    <property type="term" value="P:peptidyl-glutamate ADP-deribosylation"/>
    <property type="evidence" value="ECO:0007669"/>
    <property type="project" value="TreeGrafter"/>
</dbReference>
<dbReference type="EMBL" id="CP015402">
    <property type="protein sequence ID" value="ANU63271.1"/>
    <property type="molecule type" value="Genomic_DNA"/>
</dbReference>
<name>A0A1B1S8Z7_9BACT</name>
<dbReference type="SUPFAM" id="SSF52949">
    <property type="entry name" value="Macro domain-like"/>
    <property type="match status" value="1"/>
</dbReference>
<dbReference type="STRING" id="1796646.A4V02_05725"/>
<dbReference type="AlphaFoldDB" id="A0A1B1S8Z7"/>
<dbReference type="InterPro" id="IPR050892">
    <property type="entry name" value="ADP-ribose_metab_enzymes"/>
</dbReference>
<comment type="catalytic activity">
    <reaction evidence="1">
        <text>an N-(ADP-alpha-D-ribosyl)-thymidine in DNA + H2O = a thymidine in DNA + ADP-D-ribose</text>
        <dbReference type="Rhea" id="RHEA:71655"/>
        <dbReference type="Rhea" id="RHEA-COMP:13556"/>
        <dbReference type="Rhea" id="RHEA-COMP:18051"/>
        <dbReference type="ChEBI" id="CHEBI:15377"/>
        <dbReference type="ChEBI" id="CHEBI:57967"/>
        <dbReference type="ChEBI" id="CHEBI:137386"/>
        <dbReference type="ChEBI" id="CHEBI:191199"/>
    </reaction>
    <physiologicalReaction direction="left-to-right" evidence="1">
        <dbReference type="Rhea" id="RHEA:71656"/>
    </physiologicalReaction>
</comment>
<dbReference type="Proteomes" id="UP000186351">
    <property type="component" value="Chromosome"/>
</dbReference>
<evidence type="ECO:0000313" key="4">
    <source>
        <dbReference type="Proteomes" id="UP000186351"/>
    </source>
</evidence>
<gene>
    <name evidence="3" type="ORF">A4V02_05725</name>
</gene>
<dbReference type="GeneID" id="65536348"/>
<dbReference type="PANTHER" id="PTHR12521">
    <property type="entry name" value="PROTEIN C6ORF130"/>
    <property type="match status" value="1"/>
</dbReference>
<feature type="domain" description="Macro" evidence="2">
    <location>
        <begin position="1"/>
        <end position="151"/>
    </location>
</feature>
<evidence type="ECO:0000313" key="3">
    <source>
        <dbReference type="EMBL" id="ANU63271.1"/>
    </source>
</evidence>
<accession>A0A1B1S8Z7</accession>
<dbReference type="InterPro" id="IPR002589">
    <property type="entry name" value="Macro_dom"/>
</dbReference>
<reference evidence="4" key="1">
    <citation type="submission" date="2016-04" db="EMBL/GenBank/DDBJ databases">
        <title>Complete Genome Sequences of Twelve Strains of a Stable Defined Moderately Diverse Mouse Microbiota 2 (sDMDMm2).</title>
        <authorList>
            <person name="Uchimura Y."/>
            <person name="Wyss M."/>
            <person name="Brugiroux S."/>
            <person name="Limenitakis J.P."/>
            <person name="Stecher B."/>
            <person name="McCoy K.D."/>
            <person name="Macpherson A.J."/>
        </authorList>
    </citation>
    <scope>NUCLEOTIDE SEQUENCE [LARGE SCALE GENOMIC DNA]</scope>
    <source>
        <strain evidence="4">YL27</strain>
    </source>
</reference>
<dbReference type="KEGG" id="pary:A4V02_05725"/>
<sequence length="151" mass="16709">MIHYIEYGDIFKIPGVTSYAHGCNCAGAMGKGIALQFKTKFPEMYVEYKRLCDNGEFNPGDVYAYNYGSGYVFNLGTQATWRTKAKLEFIENAIERMMEIAECAGVEKIALPAIGAGLGGLLWGDVKQILEKGAVQHISVDLYAVENYCKL</sequence>
<dbReference type="SMART" id="SM00506">
    <property type="entry name" value="A1pp"/>
    <property type="match status" value="1"/>
</dbReference>
<dbReference type="PROSITE" id="PS51154">
    <property type="entry name" value="MACRO"/>
    <property type="match status" value="1"/>
</dbReference>
<accession>A0A1Z2XJN6</accession>
<dbReference type="PANTHER" id="PTHR12521:SF0">
    <property type="entry name" value="ADP-RIBOSE GLYCOHYDROLASE OARD1"/>
    <property type="match status" value="1"/>
</dbReference>
<dbReference type="Gene3D" id="3.40.220.10">
    <property type="entry name" value="Leucine Aminopeptidase, subunit E, domain 1"/>
    <property type="match status" value="1"/>
</dbReference>
<protein>
    <submittedName>
        <fullName evidence="3">Phosphatase</fullName>
    </submittedName>
</protein>
<evidence type="ECO:0000259" key="2">
    <source>
        <dbReference type="PROSITE" id="PS51154"/>
    </source>
</evidence>
<dbReference type="OrthoDB" id="9780211at2"/>
<keyword evidence="4" id="KW-1185">Reference proteome</keyword>
<dbReference type="InterPro" id="IPR043472">
    <property type="entry name" value="Macro_dom-like"/>
</dbReference>
<dbReference type="RefSeq" id="WP_068960616.1">
    <property type="nucleotide sequence ID" value="NZ_CAJTCT010000039.1"/>
</dbReference>